<reference evidence="2" key="2">
    <citation type="journal article" date="2015" name="Fish Shellfish Immunol.">
        <title>Early steps in the European eel (Anguilla anguilla)-Vibrio vulnificus interaction in the gills: Role of the RtxA13 toxin.</title>
        <authorList>
            <person name="Callol A."/>
            <person name="Pajuelo D."/>
            <person name="Ebbesson L."/>
            <person name="Teles M."/>
            <person name="MacKenzie S."/>
            <person name="Amaro C."/>
        </authorList>
    </citation>
    <scope>NUCLEOTIDE SEQUENCE</scope>
</reference>
<reference evidence="2" key="1">
    <citation type="submission" date="2014-11" db="EMBL/GenBank/DDBJ databases">
        <authorList>
            <person name="Amaro Gonzalez C."/>
        </authorList>
    </citation>
    <scope>NUCLEOTIDE SEQUENCE</scope>
</reference>
<protein>
    <submittedName>
        <fullName evidence="2">Uncharacterized protein</fullName>
    </submittedName>
</protein>
<proteinExistence type="predicted"/>
<keyword evidence="1" id="KW-1133">Transmembrane helix</keyword>
<sequence length="38" mass="4356">MTNSRVTDGNSRVKLSVIILGCISLMIFYIKQIEKKKK</sequence>
<dbReference type="AlphaFoldDB" id="A0A0E9QX84"/>
<feature type="transmembrane region" description="Helical" evidence="1">
    <location>
        <begin position="12"/>
        <end position="30"/>
    </location>
</feature>
<keyword evidence="1" id="KW-0812">Transmembrane</keyword>
<evidence type="ECO:0000313" key="2">
    <source>
        <dbReference type="EMBL" id="JAH21561.1"/>
    </source>
</evidence>
<dbReference type="EMBL" id="GBXM01087016">
    <property type="protein sequence ID" value="JAH21561.1"/>
    <property type="molecule type" value="Transcribed_RNA"/>
</dbReference>
<accession>A0A0E9QX84</accession>
<evidence type="ECO:0000256" key="1">
    <source>
        <dbReference type="SAM" id="Phobius"/>
    </source>
</evidence>
<organism evidence="2">
    <name type="scientific">Anguilla anguilla</name>
    <name type="common">European freshwater eel</name>
    <name type="synonym">Muraena anguilla</name>
    <dbReference type="NCBI Taxonomy" id="7936"/>
    <lineage>
        <taxon>Eukaryota</taxon>
        <taxon>Metazoa</taxon>
        <taxon>Chordata</taxon>
        <taxon>Craniata</taxon>
        <taxon>Vertebrata</taxon>
        <taxon>Euteleostomi</taxon>
        <taxon>Actinopterygii</taxon>
        <taxon>Neopterygii</taxon>
        <taxon>Teleostei</taxon>
        <taxon>Anguilliformes</taxon>
        <taxon>Anguillidae</taxon>
        <taxon>Anguilla</taxon>
    </lineage>
</organism>
<name>A0A0E9QX84_ANGAN</name>
<keyword evidence="1" id="KW-0472">Membrane</keyword>